<proteinExistence type="predicted"/>
<evidence type="ECO:0000313" key="4">
    <source>
        <dbReference type="Proteomes" id="UP000275777"/>
    </source>
</evidence>
<feature type="region of interest" description="Disordered" evidence="1">
    <location>
        <begin position="25"/>
        <end position="45"/>
    </location>
</feature>
<dbReference type="Proteomes" id="UP000275777">
    <property type="component" value="Chromosome"/>
</dbReference>
<name>A0A3S4HS27_CHRVL</name>
<organism evidence="3 4">
    <name type="scientific">Chromobacterium violaceum</name>
    <dbReference type="NCBI Taxonomy" id="536"/>
    <lineage>
        <taxon>Bacteria</taxon>
        <taxon>Pseudomonadati</taxon>
        <taxon>Pseudomonadota</taxon>
        <taxon>Betaproteobacteria</taxon>
        <taxon>Neisseriales</taxon>
        <taxon>Chromobacteriaceae</taxon>
        <taxon>Chromobacterium</taxon>
    </lineage>
</organism>
<sequence>MMKSAISYLSALLIGLGAASAHAAEEAQDPRCASKPPTPWRGSRRDRWPREICRSRWWR</sequence>
<feature type="chain" id="PRO_5018694392" evidence="2">
    <location>
        <begin position="24"/>
        <end position="59"/>
    </location>
</feature>
<protein>
    <submittedName>
        <fullName evidence="3">Uncharacterized protein</fullName>
    </submittedName>
</protein>
<evidence type="ECO:0000313" key="3">
    <source>
        <dbReference type="EMBL" id="VEB43275.1"/>
    </source>
</evidence>
<reference evidence="3 4" key="1">
    <citation type="submission" date="2018-12" db="EMBL/GenBank/DDBJ databases">
        <authorList>
            <consortium name="Pathogen Informatics"/>
        </authorList>
    </citation>
    <scope>NUCLEOTIDE SEQUENCE [LARGE SCALE GENOMIC DNA]</scope>
    <source>
        <strain evidence="3 4">NCTC9695</strain>
    </source>
</reference>
<evidence type="ECO:0000256" key="2">
    <source>
        <dbReference type="SAM" id="SignalP"/>
    </source>
</evidence>
<keyword evidence="2" id="KW-0732">Signal</keyword>
<evidence type="ECO:0000256" key="1">
    <source>
        <dbReference type="SAM" id="MobiDB-lite"/>
    </source>
</evidence>
<dbReference type="EMBL" id="LR134182">
    <property type="protein sequence ID" value="VEB43275.1"/>
    <property type="molecule type" value="Genomic_DNA"/>
</dbReference>
<gene>
    <name evidence="3" type="ORF">NCTC9695_03731</name>
</gene>
<accession>A0A3S4HS27</accession>
<feature type="signal peptide" evidence="2">
    <location>
        <begin position="1"/>
        <end position="23"/>
    </location>
</feature>
<dbReference type="AlphaFoldDB" id="A0A3S4HS27"/>